<evidence type="ECO:0000313" key="1">
    <source>
        <dbReference type="EMBL" id="EOD53928.1"/>
    </source>
</evidence>
<dbReference type="PATRIC" id="fig|1268236.3.peg.3326"/>
<accession>R1F1W1</accession>
<dbReference type="Pfam" id="PF11205">
    <property type="entry name" value="DUF2987"/>
    <property type="match status" value="1"/>
</dbReference>
<protein>
    <recommendedName>
        <fullName evidence="3">DUF2987 domain-containing protein</fullName>
    </recommendedName>
</protein>
<dbReference type="OrthoDB" id="6213930at2"/>
<dbReference type="Proteomes" id="UP000013526">
    <property type="component" value="Unassembled WGS sequence"/>
</dbReference>
<comment type="caution">
    <text evidence="1">The sequence shown here is derived from an EMBL/GenBank/DDBJ whole genome shotgun (WGS) entry which is preliminary data.</text>
</comment>
<reference evidence="1 2" key="1">
    <citation type="journal article" date="2013" name="Genome Announc.">
        <title>Draft Genome Sequence of Aeromonas molluscorum Strain 848TT, Isolated from Bivalve Molluscs.</title>
        <authorList>
            <person name="Spataro N."/>
            <person name="Farfan M."/>
            <person name="Albarral V."/>
            <person name="Sanglas A."/>
            <person name="Loren J.G."/>
            <person name="Fuste M.C."/>
            <person name="Bosch E."/>
        </authorList>
    </citation>
    <scope>NUCLEOTIDE SEQUENCE [LARGE SCALE GENOMIC DNA]</scope>
    <source>
        <strain evidence="1 2">848</strain>
    </source>
</reference>
<dbReference type="AlphaFoldDB" id="R1F1W1"/>
<evidence type="ECO:0000313" key="2">
    <source>
        <dbReference type="Proteomes" id="UP000013526"/>
    </source>
</evidence>
<keyword evidence="2" id="KW-1185">Reference proteome</keyword>
<dbReference type="RefSeq" id="WP_005907295.1">
    <property type="nucleotide sequence ID" value="NZ_AQGQ01000152.1"/>
</dbReference>
<name>R1F1W1_9GAMM</name>
<dbReference type="EMBL" id="AQGQ01000152">
    <property type="protein sequence ID" value="EOD53928.1"/>
    <property type="molecule type" value="Genomic_DNA"/>
</dbReference>
<sequence>MTRLFKHLMIGMALLPAPLLAQPLILDYGTFYGHMKTEQKADFGVAQLGFYLRDPATGQPCLAQSVRIHSDNRDRPAEVATDGSLILPFDEQVYLDKGKVLLEMAEQHERCDLSVQVMASLKPDDKGRVALSEIAAAQRDMQALLDKMAGMVGKHFLPDVAGVRVSLVPVSGTAYLDKGAEHLALPWKEGALLLGNAQLAAFEGGTLQPNGELVRLTPWLHKG</sequence>
<proteinExistence type="predicted"/>
<evidence type="ECO:0008006" key="3">
    <source>
        <dbReference type="Google" id="ProtNLM"/>
    </source>
</evidence>
<organism evidence="1 2">
    <name type="scientific">Aeromonas molluscorum 848</name>
    <dbReference type="NCBI Taxonomy" id="1268236"/>
    <lineage>
        <taxon>Bacteria</taxon>
        <taxon>Pseudomonadati</taxon>
        <taxon>Pseudomonadota</taxon>
        <taxon>Gammaproteobacteria</taxon>
        <taxon>Aeromonadales</taxon>
        <taxon>Aeromonadaceae</taxon>
        <taxon>Aeromonas</taxon>
    </lineage>
</organism>
<gene>
    <name evidence="1" type="ORF">G113_16998</name>
</gene>
<dbReference type="InterPro" id="IPR021370">
    <property type="entry name" value="DUF2987"/>
</dbReference>